<feature type="region of interest" description="Disordered" evidence="6">
    <location>
        <begin position="940"/>
        <end position="1002"/>
    </location>
</feature>
<comment type="subcellular location">
    <subcellularLocation>
        <location evidence="5">Nucleus</location>
    </subcellularLocation>
</comment>
<comment type="caution">
    <text evidence="8">The sequence shown here is derived from an EMBL/GenBank/DDBJ whole genome shotgun (WGS) entry which is preliminary data.</text>
</comment>
<dbReference type="GO" id="GO:0070336">
    <property type="term" value="F:flap-structured DNA binding"/>
    <property type="evidence" value="ECO:0007669"/>
    <property type="project" value="TreeGrafter"/>
</dbReference>
<comment type="cofactor">
    <cofactor evidence="5">
        <name>Mg(2+)</name>
        <dbReference type="ChEBI" id="CHEBI:18420"/>
    </cofactor>
    <cofactor evidence="5">
        <name>Mn(2+)</name>
        <dbReference type="ChEBI" id="CHEBI:29035"/>
    </cofactor>
</comment>
<dbReference type="InterPro" id="IPR014883">
    <property type="entry name" value="VRR_NUC"/>
</dbReference>
<dbReference type="InterPro" id="IPR033315">
    <property type="entry name" value="Fan1-like"/>
</dbReference>
<keyword evidence="9" id="KW-1185">Reference proteome</keyword>
<name>A0A409Y7R1_9AGAR</name>
<dbReference type="InParanoid" id="A0A409Y7R1"/>
<dbReference type="EC" id="3.1.4.1" evidence="5"/>
<evidence type="ECO:0000256" key="3">
    <source>
        <dbReference type="ARBA" id="ARBA00022801"/>
    </source>
</evidence>
<accession>A0A409Y7R1</accession>
<proteinExistence type="inferred from homology"/>
<feature type="compositionally biased region" description="Polar residues" evidence="6">
    <location>
        <begin position="49"/>
        <end position="58"/>
    </location>
</feature>
<sequence length="1002" mass="114089">MSASSGRYKQRLIFCGGEPAPTTLNEIDIRLETRDSAISLKQEEVEAPIQSSQETSAPKKQRPKRPSGYVTVFESMIRAVVQGEEHLLSQKEHDNLAIFSLSNYFVRYCLTRLLMRKPKQWIPITSLASFYNEIEEFATPALHFLCLPIDYSVLNEPTREEQEAKVEAVFQQLLAEIKAVNEGNNATTTASDVIDLTLDEEVPKKPFATRFQTPLPPQNAKAGPSRVPSDGEETLAEFLHRDIGEMNLDFFCEDESSMTLDDILNTLNKDQLMEMAQEFKCKLGKSPKKVDILESLHKIALDQGIIKFASPPKKGKKKASKPDGLRQTQLSFAPKKPKESVADRMRARALKKLGPCIRVNYDFYRLAHRLHIICYREMDRPTTLCLPELLSTFKKRHYTAVEHNRTTDIWRKRHDFLDYEKALEINKRLDEELDAIAQMKALASRKTPGPAQNPSEDVSASVNQTTPLRKPTSSISLKEDRETPMMEADNDVGRAASEVPVKTKKEDILKDHLESWLLPKWQELVRAKDEEISANRPPGLERFESGYVYTRLVYKCTAAYGPLKEYHKELEVLEMLLAQKHWRKSKRGEWYERRAVIYGHLARGPEKAAYLSQSLEGLKAALMDEDTGTVYRPKFIKRIAQIEKVLKIPEEEQCKCEGKLKAPNVISINAERVDPENLPEDMQDEADIDEEKENWRDTTLTQYNFVREGAEASSSSSVAKLKEANELSKKKMGKSKWRGRNGTIVDVETRALQHYEDLGLRMHAETSILTMLFALLFWDIIFASVPGAFETPFQTCPLDMFEDAFYYARKRLIEDRLAQIRAGEACEILTRHDDQYRPKGTWCLGVNWERCTKQELLQIVECMGGKSLAHICNLFCQDYSGRSSGGPDLIIWNYSKKVCKFVEVKGPGDTAKANQTLWFDSLKRADSDVDLCKVVDVNEPPKQKKPAKTSSATKRKKTVEPPPTSEPSSEVNYDLLDESDVEDMASPPVPARSAKKRRISTE</sequence>
<feature type="compositionally biased region" description="Basic residues" evidence="6">
    <location>
        <begin position="993"/>
        <end position="1002"/>
    </location>
</feature>
<evidence type="ECO:0000256" key="5">
    <source>
        <dbReference type="RuleBase" id="RU365033"/>
    </source>
</evidence>
<organism evidence="8 9">
    <name type="scientific">Panaeolus cyanescens</name>
    <dbReference type="NCBI Taxonomy" id="181874"/>
    <lineage>
        <taxon>Eukaryota</taxon>
        <taxon>Fungi</taxon>
        <taxon>Dikarya</taxon>
        <taxon>Basidiomycota</taxon>
        <taxon>Agaricomycotina</taxon>
        <taxon>Agaricomycetes</taxon>
        <taxon>Agaricomycetidae</taxon>
        <taxon>Agaricales</taxon>
        <taxon>Agaricineae</taxon>
        <taxon>Galeropsidaceae</taxon>
        <taxon>Panaeolus</taxon>
    </lineage>
</organism>
<keyword evidence="5" id="KW-0464">Manganese</keyword>
<evidence type="ECO:0000313" key="8">
    <source>
        <dbReference type="EMBL" id="PPQ99096.1"/>
    </source>
</evidence>
<dbReference type="SMART" id="SM00990">
    <property type="entry name" value="VRR_NUC"/>
    <property type="match status" value="1"/>
</dbReference>
<feature type="domain" description="VRR-NUC" evidence="7">
    <location>
        <begin position="820"/>
        <end position="936"/>
    </location>
</feature>
<keyword evidence="5" id="KW-0227">DNA damage</keyword>
<evidence type="ECO:0000256" key="6">
    <source>
        <dbReference type="SAM" id="MobiDB-lite"/>
    </source>
</evidence>
<evidence type="ECO:0000256" key="1">
    <source>
        <dbReference type="ARBA" id="ARBA00022722"/>
    </source>
</evidence>
<keyword evidence="5" id="KW-0234">DNA repair</keyword>
<feature type="compositionally biased region" description="Basic residues" evidence="6">
    <location>
        <begin position="943"/>
        <end position="957"/>
    </location>
</feature>
<dbReference type="GO" id="GO:0046872">
    <property type="term" value="F:metal ion binding"/>
    <property type="evidence" value="ECO:0007669"/>
    <property type="project" value="UniProtKB-KW"/>
</dbReference>
<keyword evidence="4 5" id="KW-0460">Magnesium</keyword>
<dbReference type="GO" id="GO:0017108">
    <property type="term" value="F:5'-flap endonuclease activity"/>
    <property type="evidence" value="ECO:0007669"/>
    <property type="project" value="TreeGrafter"/>
</dbReference>
<dbReference type="PANTHER" id="PTHR15749:SF4">
    <property type="entry name" value="FANCONI-ASSOCIATED NUCLEASE 1"/>
    <property type="match status" value="1"/>
</dbReference>
<dbReference type="OrthoDB" id="76364at2759"/>
<dbReference type="CDD" id="cd22326">
    <property type="entry name" value="FAN1-like"/>
    <property type="match status" value="1"/>
</dbReference>
<keyword evidence="3 5" id="KW-0378">Hydrolase</keyword>
<dbReference type="GO" id="GO:0005634">
    <property type="term" value="C:nucleus"/>
    <property type="evidence" value="ECO:0007669"/>
    <property type="project" value="UniProtKB-SubCell"/>
</dbReference>
<keyword evidence="2 5" id="KW-0479">Metal-binding</keyword>
<dbReference type="InterPro" id="IPR049132">
    <property type="entry name" value="FAN1-like_euk"/>
</dbReference>
<dbReference type="GO" id="GO:0036297">
    <property type="term" value="P:interstrand cross-link repair"/>
    <property type="evidence" value="ECO:0007669"/>
    <property type="project" value="InterPro"/>
</dbReference>
<dbReference type="FunCoup" id="A0A409Y7R1">
    <property type="interactions" value="279"/>
</dbReference>
<dbReference type="Pfam" id="PF08774">
    <property type="entry name" value="VRR_NUC"/>
    <property type="match status" value="1"/>
</dbReference>
<dbReference type="GO" id="GO:0008409">
    <property type="term" value="F:5'-3' exonuclease activity"/>
    <property type="evidence" value="ECO:0007669"/>
    <property type="project" value="TreeGrafter"/>
</dbReference>
<dbReference type="EMBL" id="NHTK01001369">
    <property type="protein sequence ID" value="PPQ99096.1"/>
    <property type="molecule type" value="Genomic_DNA"/>
</dbReference>
<gene>
    <name evidence="8" type="ORF">CVT24_009363</name>
</gene>
<keyword evidence="1 5" id="KW-0540">Nuclease</keyword>
<reference evidence="8 9" key="1">
    <citation type="journal article" date="2018" name="Evol. Lett.">
        <title>Horizontal gene cluster transfer increased hallucinogenic mushroom diversity.</title>
        <authorList>
            <person name="Reynolds H.T."/>
            <person name="Vijayakumar V."/>
            <person name="Gluck-Thaler E."/>
            <person name="Korotkin H.B."/>
            <person name="Matheny P.B."/>
            <person name="Slot J.C."/>
        </authorList>
    </citation>
    <scope>NUCLEOTIDE SEQUENCE [LARGE SCALE GENOMIC DNA]</scope>
    <source>
        <strain evidence="8 9">2629</strain>
    </source>
</reference>
<dbReference type="Proteomes" id="UP000284842">
    <property type="component" value="Unassembled WGS sequence"/>
</dbReference>
<dbReference type="AlphaFoldDB" id="A0A409Y7R1"/>
<evidence type="ECO:0000259" key="7">
    <source>
        <dbReference type="SMART" id="SM00990"/>
    </source>
</evidence>
<evidence type="ECO:0000256" key="4">
    <source>
        <dbReference type="ARBA" id="ARBA00022842"/>
    </source>
</evidence>
<dbReference type="PANTHER" id="PTHR15749">
    <property type="entry name" value="FANCONI-ASSOCIATED NUCLEASE 1"/>
    <property type="match status" value="1"/>
</dbReference>
<comment type="similarity">
    <text evidence="5">Belongs to the FAN1 family.</text>
</comment>
<feature type="compositionally biased region" description="Polar residues" evidence="6">
    <location>
        <begin position="450"/>
        <end position="476"/>
    </location>
</feature>
<comment type="catalytic activity">
    <reaction evidence="5">
        <text>Hydrolytically removes 5'-nucleotides successively from the 3'-hydroxy termini of 3'-hydroxy-terminated oligonucleotides.</text>
        <dbReference type="EC" id="3.1.4.1"/>
    </reaction>
</comment>
<feature type="region of interest" description="Disordered" evidence="6">
    <location>
        <begin position="443"/>
        <end position="485"/>
    </location>
</feature>
<dbReference type="STRING" id="181874.A0A409Y7R1"/>
<evidence type="ECO:0000256" key="2">
    <source>
        <dbReference type="ARBA" id="ARBA00022723"/>
    </source>
</evidence>
<feature type="region of interest" description="Disordered" evidence="6">
    <location>
        <begin position="43"/>
        <end position="66"/>
    </location>
</feature>
<dbReference type="InterPro" id="IPR049126">
    <property type="entry name" value="FAN1-like_TPR"/>
</dbReference>
<dbReference type="Pfam" id="PF21170">
    <property type="entry name" value="FAN1_TPR"/>
    <property type="match status" value="1"/>
</dbReference>
<dbReference type="GO" id="GO:0004528">
    <property type="term" value="F:phosphodiesterase I activity"/>
    <property type="evidence" value="ECO:0007669"/>
    <property type="project" value="UniProtKB-EC"/>
</dbReference>
<protein>
    <recommendedName>
        <fullName evidence="5">Fanconi-associated nuclease</fullName>
        <ecNumber evidence="5">3.1.4.1</ecNumber>
    </recommendedName>
</protein>
<keyword evidence="5" id="KW-0539">Nucleus</keyword>
<comment type="function">
    <text evidence="5">Nuclease required for the repair of DNA interstrand cross-links (ICL). Acts as a 5'-3' exonuclease that anchors at a cut end of DNA and cleaves DNA successively at every third nucleotide, allowing to excise an ICL from one strand through flanking incisions.</text>
</comment>
<evidence type="ECO:0000313" key="9">
    <source>
        <dbReference type="Proteomes" id="UP000284842"/>
    </source>
</evidence>